<name>A0A8J6XLQ1_9CYAN</name>
<dbReference type="AlphaFoldDB" id="A0A8J6XLQ1"/>
<dbReference type="InterPro" id="IPR027843">
    <property type="entry name" value="DUF4440"/>
</dbReference>
<dbReference type="Gene3D" id="3.10.450.50">
    <property type="match status" value="1"/>
</dbReference>
<feature type="domain" description="DUF4440" evidence="1">
    <location>
        <begin position="5"/>
        <end position="110"/>
    </location>
</feature>
<sequence>MQDLVKLEEQGWQALSSKGDAAKKFYGSLLTDDAIMVFPGGLLIEGRENILESMAAQPWKSFQMEQPHVISLSENAGVIVYRVTAQREGSNTYVALISSTYTLREGKWKLVVHQQTPV</sequence>
<dbReference type="RefSeq" id="WP_190838658.1">
    <property type="nucleotide sequence ID" value="NZ_CAWPPI010000133.1"/>
</dbReference>
<organism evidence="2 3">
    <name type="scientific">Iningainema tapete BLCC-T55</name>
    <dbReference type="NCBI Taxonomy" id="2748662"/>
    <lineage>
        <taxon>Bacteria</taxon>
        <taxon>Bacillati</taxon>
        <taxon>Cyanobacteriota</taxon>
        <taxon>Cyanophyceae</taxon>
        <taxon>Nostocales</taxon>
        <taxon>Scytonemataceae</taxon>
        <taxon>Iningainema tapete</taxon>
    </lineage>
</organism>
<dbReference type="EMBL" id="JACXAE010000133">
    <property type="protein sequence ID" value="MBD2778674.1"/>
    <property type="molecule type" value="Genomic_DNA"/>
</dbReference>
<proteinExistence type="predicted"/>
<evidence type="ECO:0000313" key="2">
    <source>
        <dbReference type="EMBL" id="MBD2778674.1"/>
    </source>
</evidence>
<accession>A0A8J6XLQ1</accession>
<evidence type="ECO:0000313" key="3">
    <source>
        <dbReference type="Proteomes" id="UP000629098"/>
    </source>
</evidence>
<protein>
    <submittedName>
        <fullName evidence="2">Nuclear transport factor 2 family protein</fullName>
    </submittedName>
</protein>
<keyword evidence="3" id="KW-1185">Reference proteome</keyword>
<dbReference type="InterPro" id="IPR032710">
    <property type="entry name" value="NTF2-like_dom_sf"/>
</dbReference>
<evidence type="ECO:0000259" key="1">
    <source>
        <dbReference type="Pfam" id="PF14534"/>
    </source>
</evidence>
<reference evidence="2" key="1">
    <citation type="submission" date="2020-09" db="EMBL/GenBank/DDBJ databases">
        <title>Iningainema tapete sp. nov. (Scytonemataceae, Cyanobacteria) from greenhouses in central Florida (USA) produces two types of nodularin with biosynthetic potential for microcystin-LR and anabaenopeptins.</title>
        <authorList>
            <person name="Berthold D.E."/>
            <person name="Lefler F.W."/>
            <person name="Huang I.-S."/>
            <person name="Abdulla H."/>
            <person name="Zimba P.V."/>
            <person name="Laughinghouse H.D. IV."/>
        </authorList>
    </citation>
    <scope>NUCLEOTIDE SEQUENCE</scope>
    <source>
        <strain evidence="2">BLCCT55</strain>
    </source>
</reference>
<dbReference type="Pfam" id="PF14534">
    <property type="entry name" value="DUF4440"/>
    <property type="match status" value="1"/>
</dbReference>
<dbReference type="SUPFAM" id="SSF54427">
    <property type="entry name" value="NTF2-like"/>
    <property type="match status" value="1"/>
</dbReference>
<gene>
    <name evidence="2" type="ORF">ICL16_43180</name>
</gene>
<comment type="caution">
    <text evidence="2">The sequence shown here is derived from an EMBL/GenBank/DDBJ whole genome shotgun (WGS) entry which is preliminary data.</text>
</comment>
<dbReference type="Proteomes" id="UP000629098">
    <property type="component" value="Unassembled WGS sequence"/>
</dbReference>